<organism evidence="1 2">
    <name type="scientific">Candidatus Nanosyncoccus nanoralicus</name>
    <dbReference type="NCBI Taxonomy" id="2171996"/>
    <lineage>
        <taxon>Bacteria</taxon>
        <taxon>Candidatus Saccharimonadota</taxon>
        <taxon>Candidatus Nanosyncoccalia</taxon>
        <taxon>Candidatus Nanosyncoccales</taxon>
        <taxon>Candidatus Nanosyncoccaceae</taxon>
        <taxon>Candidatus Nanosyncoccus</taxon>
    </lineage>
</organism>
<evidence type="ECO:0000313" key="2">
    <source>
        <dbReference type="Proteomes" id="UP001191004"/>
    </source>
</evidence>
<reference evidence="1 2" key="1">
    <citation type="journal article" date="2018" name="bioRxiv">
        <title>Evidence of independent acquisition and adaption of ultra-small bacteria to human hosts across the highly diverse yet reduced genomes of the phylum Saccharibacteria.</title>
        <authorList>
            <person name="McLean J.S."/>
            <person name="Bor B."/>
            <person name="To T.T."/>
            <person name="Liu Q."/>
            <person name="Kearns K.A."/>
            <person name="Solden L.M."/>
            <person name="Wrighton K.C."/>
            <person name="He X."/>
            <person name="Shi W."/>
        </authorList>
    </citation>
    <scope>NUCLEOTIDE SEQUENCE [LARGE SCALE GENOMIC DNA]</scope>
    <source>
        <strain evidence="1 2">TM7_KMM_G3_1_HOT_351</strain>
    </source>
</reference>
<protein>
    <submittedName>
        <fullName evidence="1">Uncharacterized protein</fullName>
    </submittedName>
</protein>
<proteinExistence type="predicted"/>
<dbReference type="RefSeq" id="WP_129603990.1">
    <property type="nucleotide sequence ID" value="NZ_PRLL01000002.1"/>
</dbReference>
<sequence length="150" mass="16119">MFEIESKNPNEITIKTATKTVTIDFVNGVIMADLAVGEIAGPGEFEIGEATIRGISVAKHTKTIYDVEVGGVHIGIIGDFDENLDELGISDILCTSSVKAIKDINPKIIVATGNIDGMVTELKLSSRVEKKIKIKKIEDLPAIQEVIALN</sequence>
<keyword evidence="2" id="KW-1185">Reference proteome</keyword>
<dbReference type="Proteomes" id="UP001191004">
    <property type="component" value="Unassembled WGS sequence"/>
</dbReference>
<comment type="caution">
    <text evidence="1">The sequence shown here is derived from an EMBL/GenBank/DDBJ whole genome shotgun (WGS) entry which is preliminary data.</text>
</comment>
<dbReference type="Gene3D" id="3.60.15.10">
    <property type="entry name" value="Ribonuclease Z/Hydroxyacylglutathione hydrolase-like"/>
    <property type="match status" value="1"/>
</dbReference>
<dbReference type="InterPro" id="IPR036866">
    <property type="entry name" value="RibonucZ/Hydroxyglut_hydro"/>
</dbReference>
<evidence type="ECO:0000313" key="1">
    <source>
        <dbReference type="EMBL" id="RYC73876.1"/>
    </source>
</evidence>
<reference evidence="1 2" key="2">
    <citation type="journal article" date="2020" name="Cell Rep.">
        <title>Acquisition and Adaptation of Ultra-small Parasitic Reduced Genome Bacteria to Mammalian Hosts.</title>
        <authorList>
            <person name="McLean J.S."/>
            <person name="Bor B."/>
            <person name="Kerns K.A."/>
            <person name="Liu Q."/>
            <person name="To T.T."/>
            <person name="Solden L."/>
            <person name="Hendrickson E.L."/>
            <person name="Wrighton K."/>
            <person name="Shi W."/>
            <person name="He X."/>
        </authorList>
    </citation>
    <scope>NUCLEOTIDE SEQUENCE [LARGE SCALE GENOMIC DNA]</scope>
    <source>
        <strain evidence="1 2">TM7_KMM_G3_1_HOT_351</strain>
    </source>
</reference>
<gene>
    <name evidence="1" type="ORF">G3KMM_00100</name>
</gene>
<dbReference type="EMBL" id="PRLL01000002">
    <property type="protein sequence ID" value="RYC73876.1"/>
    <property type="molecule type" value="Genomic_DNA"/>
</dbReference>
<name>A0ABY0FM27_9BACT</name>
<accession>A0ABY0FM27</accession>